<organism evidence="5 6">
    <name type="scientific">Leptospira saintgironsiae</name>
    <dbReference type="NCBI Taxonomy" id="2023183"/>
    <lineage>
        <taxon>Bacteria</taxon>
        <taxon>Pseudomonadati</taxon>
        <taxon>Spirochaetota</taxon>
        <taxon>Spirochaetia</taxon>
        <taxon>Leptospirales</taxon>
        <taxon>Leptospiraceae</taxon>
        <taxon>Leptospira</taxon>
    </lineage>
</organism>
<comment type="caution">
    <text evidence="5">The sequence shown here is derived from an EMBL/GenBank/DDBJ whole genome shotgun (WGS) entry which is preliminary data.</text>
</comment>
<dbReference type="Proteomes" id="UP000231926">
    <property type="component" value="Unassembled WGS sequence"/>
</dbReference>
<evidence type="ECO:0000256" key="1">
    <source>
        <dbReference type="ARBA" id="ARBA00010884"/>
    </source>
</evidence>
<dbReference type="PIRSF" id="PIRSF005211">
    <property type="entry name" value="Ab_hydro_YheT"/>
    <property type="match status" value="1"/>
</dbReference>
<feature type="active site" description="Charge relay system" evidence="2">
    <location>
        <position position="313"/>
    </location>
</feature>
<feature type="transmembrane region" description="Helical" evidence="3">
    <location>
        <begin position="7"/>
        <end position="24"/>
    </location>
</feature>
<keyword evidence="3" id="KW-0812">Transmembrane</keyword>
<accession>A0A2M9Y9P5</accession>
<dbReference type="InterPro" id="IPR050960">
    <property type="entry name" value="AB_hydrolase_4_sf"/>
</dbReference>
<evidence type="ECO:0000256" key="2">
    <source>
        <dbReference type="PIRSR" id="PIRSR005211-1"/>
    </source>
</evidence>
<evidence type="ECO:0000259" key="4">
    <source>
        <dbReference type="Pfam" id="PF12146"/>
    </source>
</evidence>
<dbReference type="PANTHER" id="PTHR10794:SF63">
    <property type="entry name" value="ALPHA_BETA HYDROLASE 1, ISOFORM A"/>
    <property type="match status" value="1"/>
</dbReference>
<dbReference type="EMBL" id="NPDR01000007">
    <property type="protein sequence ID" value="PJZ48242.1"/>
    <property type="molecule type" value="Genomic_DNA"/>
</dbReference>
<dbReference type="InterPro" id="IPR029058">
    <property type="entry name" value="AB_hydrolase_fold"/>
</dbReference>
<feature type="active site" description="Charge relay system" evidence="2">
    <location>
        <position position="344"/>
    </location>
</feature>
<dbReference type="PANTHER" id="PTHR10794">
    <property type="entry name" value="ABHYDROLASE DOMAIN-CONTAINING PROTEIN"/>
    <property type="match status" value="1"/>
</dbReference>
<feature type="domain" description="Serine aminopeptidase S33" evidence="4">
    <location>
        <begin position="148"/>
        <end position="322"/>
    </location>
</feature>
<dbReference type="OrthoDB" id="6794451at2"/>
<keyword evidence="5" id="KW-0378">Hydrolase</keyword>
<evidence type="ECO:0000313" key="5">
    <source>
        <dbReference type="EMBL" id="PJZ48242.1"/>
    </source>
</evidence>
<proteinExistence type="inferred from homology"/>
<evidence type="ECO:0000313" key="6">
    <source>
        <dbReference type="Proteomes" id="UP000231926"/>
    </source>
</evidence>
<comment type="similarity">
    <text evidence="1">Belongs to the AB hydrolase superfamily. AB hydrolase 4 family.</text>
</comment>
<dbReference type="AlphaFoldDB" id="A0A2M9Y9P5"/>
<dbReference type="InterPro" id="IPR022742">
    <property type="entry name" value="Hydrolase_4"/>
</dbReference>
<dbReference type="InterPro" id="IPR012020">
    <property type="entry name" value="ABHD4"/>
</dbReference>
<protein>
    <submittedName>
        <fullName evidence="5">Hydrolase</fullName>
    </submittedName>
</protein>
<dbReference type="GO" id="GO:0034338">
    <property type="term" value="F:short-chain carboxylesterase activity"/>
    <property type="evidence" value="ECO:0007669"/>
    <property type="project" value="TreeGrafter"/>
</dbReference>
<dbReference type="GO" id="GO:0047372">
    <property type="term" value="F:monoacylglycerol lipase activity"/>
    <property type="evidence" value="ECO:0007669"/>
    <property type="project" value="TreeGrafter"/>
</dbReference>
<dbReference type="SUPFAM" id="SSF53474">
    <property type="entry name" value="alpha/beta-Hydrolases"/>
    <property type="match status" value="1"/>
</dbReference>
<reference evidence="5 6" key="1">
    <citation type="submission" date="2017-07" db="EMBL/GenBank/DDBJ databases">
        <title>Leptospira spp. isolated from tropical soils.</title>
        <authorList>
            <person name="Thibeaux R."/>
            <person name="Iraola G."/>
            <person name="Ferres I."/>
            <person name="Bierque E."/>
            <person name="Girault D."/>
            <person name="Soupe-Gilbert M.-E."/>
            <person name="Picardeau M."/>
            <person name="Goarant C."/>
        </authorList>
    </citation>
    <scope>NUCLEOTIDE SEQUENCE [LARGE SCALE GENOMIC DNA]</scope>
    <source>
        <strain evidence="5 6">FH4-C-A2</strain>
    </source>
</reference>
<sequence length="389" mass="44709">MLDSFPFVYLILFLILAFLFYYFLEVVEKPVLQFSDGEFVRRVVANSPRLTRKYFPTFWCFNNHLMLALLLFREHRSEFFQYDKLEHLRMKDGGVTGLAWSNINGKKKTDSDPIAIVFHTISGDEQDVKSIVKAIRAQLNWASVVCIRRGHGNLPLYKPQINTMGSSSDLKEQLSYIKKKFPNSPLFGVGISAGSGLLARYLGESGTKSLLDAAVAISPAYDIEKAFHRVHPVYSKIMGQRLINYFLKRHYETLSSLGGFQEVLESKTLGEFQDRLHRLSGFEDKAEYYLHSNPAVVMKNIRTPIMILNAKDDPICVNQNVLENLHWLETLPNSIHVYTKRGSHIAYFEGWKAISWSNHLVCEYFKAAQDQLPKNKKKVSLGKKRNFKK</sequence>
<feature type="active site" description="Charge relay system" evidence="2">
    <location>
        <position position="192"/>
    </location>
</feature>
<name>A0A2M9Y9P5_9LEPT</name>
<keyword evidence="6" id="KW-1185">Reference proteome</keyword>
<keyword evidence="3" id="KW-0472">Membrane</keyword>
<keyword evidence="3" id="KW-1133">Transmembrane helix</keyword>
<gene>
    <name evidence="5" type="ORF">CH362_15275</name>
</gene>
<dbReference type="Gene3D" id="3.40.50.1820">
    <property type="entry name" value="alpha/beta hydrolase"/>
    <property type="match status" value="1"/>
</dbReference>
<dbReference type="Pfam" id="PF12146">
    <property type="entry name" value="Hydrolase_4"/>
    <property type="match status" value="1"/>
</dbReference>
<evidence type="ECO:0000256" key="3">
    <source>
        <dbReference type="SAM" id="Phobius"/>
    </source>
</evidence>